<proteinExistence type="predicted"/>
<dbReference type="InterPro" id="IPR027558">
    <property type="entry name" value="Pre_pil_HX9DG_C"/>
</dbReference>
<gene>
    <name evidence="2" type="primary">xcpT_25</name>
    <name evidence="2" type="ORF">V144x_23420</name>
</gene>
<sequence>MRRSMKSGFTLIELLVVIAIIAILIALLLPAVQQAREAARRSQCKNNMKQLGIAMHNYHDVFQMFPIASSVAPPVADGPGNRNMDKVHAWPWGMRILPYIDQAPLYNQLDVGSSSITIPIADLSVPTDFLTAQTPGSIESLLTTTIPVYLCPSATGNTVNHYQHNLGTMMYAMTSRFAVYPNTSNPLGISTADVLDGTSNTILMGEKALMEAPFVSIGANWASHRPAGSRIGIVHHTSAMNTPFDGSRDAANNIYIENTPGNVTRAVIASAHIGGAHVLLADGAVRFVSENIQDDPSTSLTGNFLYTNLFQLEDGNTIGEF</sequence>
<evidence type="ECO:0000259" key="1">
    <source>
        <dbReference type="Pfam" id="PF07596"/>
    </source>
</evidence>
<protein>
    <submittedName>
        <fullName evidence="2">Type II secretion system protein G</fullName>
    </submittedName>
</protein>
<dbReference type="Pfam" id="PF07963">
    <property type="entry name" value="N_methyl"/>
    <property type="match status" value="1"/>
</dbReference>
<dbReference type="NCBIfam" id="TIGR04294">
    <property type="entry name" value="pre_pil_HX9DG"/>
    <property type="match status" value="1"/>
</dbReference>
<feature type="domain" description="DUF1559" evidence="1">
    <location>
        <begin position="33"/>
        <end position="294"/>
    </location>
</feature>
<name>A0A517VV64_9PLAN</name>
<evidence type="ECO:0000313" key="2">
    <source>
        <dbReference type="EMBL" id="QDT96873.1"/>
    </source>
</evidence>
<dbReference type="Proteomes" id="UP000318704">
    <property type="component" value="Chromosome"/>
</dbReference>
<dbReference type="RefSeq" id="WP_144985269.1">
    <property type="nucleotide sequence ID" value="NZ_CP037920.1"/>
</dbReference>
<dbReference type="Gene3D" id="3.30.700.10">
    <property type="entry name" value="Glycoprotein, Type 4 Pilin"/>
    <property type="match status" value="1"/>
</dbReference>
<dbReference type="Pfam" id="PF07596">
    <property type="entry name" value="SBP_bac_10"/>
    <property type="match status" value="1"/>
</dbReference>
<dbReference type="PROSITE" id="PS00409">
    <property type="entry name" value="PROKAR_NTER_METHYL"/>
    <property type="match status" value="1"/>
</dbReference>
<dbReference type="InterPro" id="IPR012902">
    <property type="entry name" value="N_methyl_site"/>
</dbReference>
<reference evidence="2 3" key="1">
    <citation type="submission" date="2019-03" db="EMBL/GenBank/DDBJ databases">
        <title>Deep-cultivation of Planctomycetes and their phenomic and genomic characterization uncovers novel biology.</title>
        <authorList>
            <person name="Wiegand S."/>
            <person name="Jogler M."/>
            <person name="Boedeker C."/>
            <person name="Pinto D."/>
            <person name="Vollmers J."/>
            <person name="Rivas-Marin E."/>
            <person name="Kohn T."/>
            <person name="Peeters S.H."/>
            <person name="Heuer A."/>
            <person name="Rast P."/>
            <person name="Oberbeckmann S."/>
            <person name="Bunk B."/>
            <person name="Jeske O."/>
            <person name="Meyerdierks A."/>
            <person name="Storesund J.E."/>
            <person name="Kallscheuer N."/>
            <person name="Luecker S."/>
            <person name="Lage O.M."/>
            <person name="Pohl T."/>
            <person name="Merkel B.J."/>
            <person name="Hornburger P."/>
            <person name="Mueller R.-W."/>
            <person name="Bruemmer F."/>
            <person name="Labrenz M."/>
            <person name="Spormann A.M."/>
            <person name="Op den Camp H."/>
            <person name="Overmann J."/>
            <person name="Amann R."/>
            <person name="Jetten M.S.M."/>
            <person name="Mascher T."/>
            <person name="Medema M.H."/>
            <person name="Devos D.P."/>
            <person name="Kaster A.-K."/>
            <person name="Ovreas L."/>
            <person name="Rohde M."/>
            <person name="Galperin M.Y."/>
            <person name="Jogler C."/>
        </authorList>
    </citation>
    <scope>NUCLEOTIDE SEQUENCE [LARGE SCALE GENOMIC DNA]</scope>
    <source>
        <strain evidence="2 3">V144</strain>
    </source>
</reference>
<dbReference type="KEGG" id="gaw:V144x_23420"/>
<dbReference type="PANTHER" id="PTHR30093">
    <property type="entry name" value="GENERAL SECRETION PATHWAY PROTEIN G"/>
    <property type="match status" value="1"/>
</dbReference>
<dbReference type="PANTHER" id="PTHR30093:SF2">
    <property type="entry name" value="TYPE II SECRETION SYSTEM PROTEIN H"/>
    <property type="match status" value="1"/>
</dbReference>
<dbReference type="InterPro" id="IPR045584">
    <property type="entry name" value="Pilin-like"/>
</dbReference>
<dbReference type="EMBL" id="CP037920">
    <property type="protein sequence ID" value="QDT96873.1"/>
    <property type="molecule type" value="Genomic_DNA"/>
</dbReference>
<organism evidence="2 3">
    <name type="scientific">Gimesia aquarii</name>
    <dbReference type="NCBI Taxonomy" id="2527964"/>
    <lineage>
        <taxon>Bacteria</taxon>
        <taxon>Pseudomonadati</taxon>
        <taxon>Planctomycetota</taxon>
        <taxon>Planctomycetia</taxon>
        <taxon>Planctomycetales</taxon>
        <taxon>Planctomycetaceae</taxon>
        <taxon>Gimesia</taxon>
    </lineage>
</organism>
<evidence type="ECO:0000313" key="3">
    <source>
        <dbReference type="Proteomes" id="UP000318704"/>
    </source>
</evidence>
<accession>A0A517VV64</accession>
<dbReference type="SUPFAM" id="SSF54523">
    <property type="entry name" value="Pili subunits"/>
    <property type="match status" value="1"/>
</dbReference>
<dbReference type="AlphaFoldDB" id="A0A517VV64"/>
<dbReference type="InterPro" id="IPR011453">
    <property type="entry name" value="DUF1559"/>
</dbReference>
<dbReference type="NCBIfam" id="TIGR02532">
    <property type="entry name" value="IV_pilin_GFxxxE"/>
    <property type="match status" value="1"/>
</dbReference>